<evidence type="ECO:0000259" key="2">
    <source>
        <dbReference type="Pfam" id="PF00732"/>
    </source>
</evidence>
<dbReference type="Gene3D" id="3.30.560.10">
    <property type="entry name" value="Glucose Oxidase, domain 3"/>
    <property type="match status" value="1"/>
</dbReference>
<dbReference type="PIRSF" id="PIRSF000137">
    <property type="entry name" value="Alcohol_oxidase"/>
    <property type="match status" value="1"/>
</dbReference>
<organism evidence="4 5">
    <name type="scientific">Paecilomyces lecythidis</name>
    <dbReference type="NCBI Taxonomy" id="3004212"/>
    <lineage>
        <taxon>Eukaryota</taxon>
        <taxon>Fungi</taxon>
        <taxon>Dikarya</taxon>
        <taxon>Ascomycota</taxon>
        <taxon>Pezizomycotina</taxon>
        <taxon>Eurotiomycetes</taxon>
        <taxon>Eurotiomycetidae</taxon>
        <taxon>Eurotiales</taxon>
        <taxon>Thermoascaceae</taxon>
        <taxon>Paecilomyces</taxon>
    </lineage>
</organism>
<reference evidence="4 5" key="1">
    <citation type="journal article" date="2024" name="IMA Fungus">
        <title>IMA Genome - F19 : A genome assembly and annotation guide to empower mycologists, including annotated draft genome sequences of Ceratocystis pirilliformis, Diaporthe australafricana, Fusarium ophioides, Paecilomyces lecythidis, and Sporothrix stenoceras.</title>
        <authorList>
            <person name="Aylward J."/>
            <person name="Wilson A.M."/>
            <person name="Visagie C.M."/>
            <person name="Spraker J."/>
            <person name="Barnes I."/>
            <person name="Buitendag C."/>
            <person name="Ceriani C."/>
            <person name="Del Mar Angel L."/>
            <person name="du Plessis D."/>
            <person name="Fuchs T."/>
            <person name="Gasser K."/>
            <person name="Kramer D."/>
            <person name="Li W."/>
            <person name="Munsamy K."/>
            <person name="Piso A."/>
            <person name="Price J.L."/>
            <person name="Sonnekus B."/>
            <person name="Thomas C."/>
            <person name="van der Nest A."/>
            <person name="van Dijk A."/>
            <person name="van Heerden A."/>
            <person name="van Vuuren N."/>
            <person name="Yilmaz N."/>
            <person name="Duong T.A."/>
            <person name="van der Merwe N.A."/>
            <person name="Wingfield M.J."/>
            <person name="Wingfield B.D."/>
        </authorList>
    </citation>
    <scope>NUCLEOTIDE SEQUENCE [LARGE SCALE GENOMIC DNA]</scope>
    <source>
        <strain evidence="4 5">CMW 18167</strain>
    </source>
</reference>
<comment type="caution">
    <text evidence="4">The sequence shown here is derived from an EMBL/GenBank/DDBJ whole genome shotgun (WGS) entry which is preliminary data.</text>
</comment>
<dbReference type="Proteomes" id="UP001583193">
    <property type="component" value="Unassembled WGS sequence"/>
</dbReference>
<feature type="domain" description="Glucose-methanol-choline oxidoreductase N-terminal" evidence="2">
    <location>
        <begin position="4"/>
        <end position="242"/>
    </location>
</feature>
<dbReference type="Pfam" id="PF05199">
    <property type="entry name" value="GMC_oxred_C"/>
    <property type="match status" value="1"/>
</dbReference>
<dbReference type="SUPFAM" id="SSF51905">
    <property type="entry name" value="FAD/NAD(P)-binding domain"/>
    <property type="match status" value="1"/>
</dbReference>
<evidence type="ECO:0000313" key="4">
    <source>
        <dbReference type="EMBL" id="KAL1877793.1"/>
    </source>
</evidence>
<protein>
    <submittedName>
        <fullName evidence="4">Uncharacterized protein</fullName>
    </submittedName>
</protein>
<dbReference type="Gene3D" id="3.50.50.60">
    <property type="entry name" value="FAD/NAD(P)-binding domain"/>
    <property type="match status" value="1"/>
</dbReference>
<dbReference type="InterPro" id="IPR000172">
    <property type="entry name" value="GMC_OxRdtase_N"/>
</dbReference>
<dbReference type="InterPro" id="IPR007867">
    <property type="entry name" value="GMC_OxRtase_C"/>
</dbReference>
<proteinExistence type="inferred from homology"/>
<dbReference type="PANTHER" id="PTHR11552">
    <property type="entry name" value="GLUCOSE-METHANOL-CHOLINE GMC OXIDOREDUCTASE"/>
    <property type="match status" value="1"/>
</dbReference>
<evidence type="ECO:0000259" key="3">
    <source>
        <dbReference type="Pfam" id="PF05199"/>
    </source>
</evidence>
<dbReference type="InterPro" id="IPR036188">
    <property type="entry name" value="FAD/NAD-bd_sf"/>
</dbReference>
<dbReference type="SUPFAM" id="SSF54373">
    <property type="entry name" value="FAD-linked reductases, C-terminal domain"/>
    <property type="match status" value="1"/>
</dbReference>
<gene>
    <name evidence="4" type="ORF">Plec18167_004762</name>
</gene>
<evidence type="ECO:0000313" key="5">
    <source>
        <dbReference type="Proteomes" id="UP001583193"/>
    </source>
</evidence>
<dbReference type="EMBL" id="JAVDPF010000013">
    <property type="protein sequence ID" value="KAL1877793.1"/>
    <property type="molecule type" value="Genomic_DNA"/>
</dbReference>
<feature type="domain" description="Glucose-methanol-choline oxidoreductase C-terminal" evidence="3">
    <location>
        <begin position="354"/>
        <end position="488"/>
    </location>
</feature>
<keyword evidence="5" id="KW-1185">Reference proteome</keyword>
<name>A0ABR3XP83_9EURO</name>
<dbReference type="InterPro" id="IPR012132">
    <property type="entry name" value="GMC_OxRdtase"/>
</dbReference>
<evidence type="ECO:0000256" key="1">
    <source>
        <dbReference type="ARBA" id="ARBA00010790"/>
    </source>
</evidence>
<dbReference type="PANTHER" id="PTHR11552:SF228">
    <property type="entry name" value="GLUCOSE-METHANOL-CHOLINE OXIDOREDUCTASE N-TERMINAL DOMAIN-CONTAINING PROTEIN"/>
    <property type="match status" value="1"/>
</dbReference>
<comment type="similarity">
    <text evidence="1">Belongs to the GMC oxidoreductase family.</text>
</comment>
<sequence length="499" mass="54635">MQQLDGQRRLYDSGKVIGGSSARNFLWQIRGSEGCFDKWADVVGDDSYKFHNFLQYFQRSMHFNQPDQSLRPQNASASYNISDWNSHGEPIQVGYSSWVNPISSWLGLGFEELGLKPISSFLGGSLFGWSWMSLTLDPRTQTRSSSMEFLKKSLMETTNLYIYKSTLAKSIVFENGTARSVTVESGGRSYNLTARKEVILSAGVMRSPQLLMVSGVGPKDTLEALGIEVIADRPGVGQNMWDNVLVGPTYQVNVITHNSIANAAYLAEAVEEYNINRTGILTNVGGDVTAFERLPTSALSDETSQALNDSFPSDWPHIQYLILDAYFGTGADSTNGLFNDKQYVSASVGLVSTFSRGNVTISSNDTSINPVISPNWLLDARDQEVAIAAFRRGRALFSTDAIKPVVIKEAYPGENYTTDEQILEIVRESANSVYNAAGTNKMGKLDDTAAVVDSNGRVIGVNNLRVVDASIFPFLPPGQPSATVYALAEKIAEGILREN</sequence>
<accession>A0ABR3XP83</accession>
<dbReference type="Pfam" id="PF00732">
    <property type="entry name" value="GMC_oxred_N"/>
    <property type="match status" value="1"/>
</dbReference>